<dbReference type="PROSITE" id="PS50937">
    <property type="entry name" value="HTH_MERR_2"/>
    <property type="match status" value="1"/>
</dbReference>
<dbReference type="RefSeq" id="WP_091403301.1">
    <property type="nucleotide sequence ID" value="NZ_FMYV01000003.1"/>
</dbReference>
<protein>
    <submittedName>
        <fullName evidence="4">DNA-binding transcriptional regulator, MerR family</fullName>
    </submittedName>
</protein>
<dbReference type="Gene3D" id="1.10.1660.10">
    <property type="match status" value="1"/>
</dbReference>
<dbReference type="InterPro" id="IPR047057">
    <property type="entry name" value="MerR_fam"/>
</dbReference>
<dbReference type="InterPro" id="IPR000551">
    <property type="entry name" value="MerR-type_HTH_dom"/>
</dbReference>
<dbReference type="InterPro" id="IPR029063">
    <property type="entry name" value="SAM-dependent_MTases_sf"/>
</dbReference>
<dbReference type="Gene3D" id="3.40.50.150">
    <property type="entry name" value="Vaccinia Virus protein VP39"/>
    <property type="match status" value="1"/>
</dbReference>
<keyword evidence="1 4" id="KW-0238">DNA-binding</keyword>
<evidence type="ECO:0000313" key="5">
    <source>
        <dbReference type="Proteomes" id="UP000199322"/>
    </source>
</evidence>
<evidence type="ECO:0000259" key="3">
    <source>
        <dbReference type="PROSITE" id="PS50937"/>
    </source>
</evidence>
<accession>A0A1G6L4U9</accession>
<reference evidence="4 5" key="1">
    <citation type="submission" date="2016-10" db="EMBL/GenBank/DDBJ databases">
        <authorList>
            <person name="de Groot N.N."/>
        </authorList>
    </citation>
    <scope>NUCLEOTIDE SEQUENCE [LARGE SCALE GENOMIC DNA]</scope>
    <source>
        <strain evidence="4 5">WG14</strain>
    </source>
</reference>
<dbReference type="PANTHER" id="PTHR30204:SF96">
    <property type="entry name" value="CHROMOSOME-ANCHORING PROTEIN RACA"/>
    <property type="match status" value="1"/>
</dbReference>
<dbReference type="InterPro" id="IPR009061">
    <property type="entry name" value="DNA-bd_dom_put_sf"/>
</dbReference>
<dbReference type="GO" id="GO:0003677">
    <property type="term" value="F:DNA binding"/>
    <property type="evidence" value="ECO:0007669"/>
    <property type="project" value="UniProtKB-KW"/>
</dbReference>
<dbReference type="AlphaFoldDB" id="A0A1G6L4U9"/>
<dbReference type="SMART" id="SM00422">
    <property type="entry name" value="HTH_MERR"/>
    <property type="match status" value="1"/>
</dbReference>
<dbReference type="Proteomes" id="UP000199322">
    <property type="component" value="Unassembled WGS sequence"/>
</dbReference>
<dbReference type="SUPFAM" id="SSF53335">
    <property type="entry name" value="S-adenosyl-L-methionine-dependent methyltransferases"/>
    <property type="match status" value="1"/>
</dbReference>
<evidence type="ECO:0000256" key="1">
    <source>
        <dbReference type="ARBA" id="ARBA00023125"/>
    </source>
</evidence>
<dbReference type="Pfam" id="PF13411">
    <property type="entry name" value="MerR_1"/>
    <property type="match status" value="1"/>
</dbReference>
<dbReference type="PANTHER" id="PTHR30204">
    <property type="entry name" value="REDOX-CYCLING DRUG-SENSING TRANSCRIPTIONAL ACTIVATOR SOXR"/>
    <property type="match status" value="1"/>
</dbReference>
<feature type="domain" description="HTH merR-type" evidence="3">
    <location>
        <begin position="1"/>
        <end position="67"/>
    </location>
</feature>
<sequence>MKIGEFAEKYNLSTDTVRYYIDNGMIIPEKVHNRYHFDETCEKSMDFILQFKKMKFTIEEIKHILTYMRMMPKTGKAETEYLLSIINNKIDQVAKEKEEFNIALEELEKIKKDYEKEIRDAKNEYKTYSIPINVLHFLACPKCQKPLKLNNASIKNNKIENGDLYCECGYEAKIENGMIVTEDSDKKSFHKSYGEELSYKSVIDENDSEYLSFLMAPSYWMEKRINLKDLNGKNILLARPIGHEIPYKFIENIENANIFIVDYQYLRMKGLKKRMEKTDLSSSSNVVFMAFDYLTIPLKHNSFDYILDLSGMINYVSNTNKSPLKNFYDILKYNGYIFSTFFLKESRDNIFVKEFNYLDKLYTRDFIDLEYSIFEKEDSAVIQGSNFKTEIDRFMKKKSRLDFFVFKGKKVEGE</sequence>
<dbReference type="GO" id="GO:0003700">
    <property type="term" value="F:DNA-binding transcription factor activity"/>
    <property type="evidence" value="ECO:0007669"/>
    <property type="project" value="InterPro"/>
</dbReference>
<dbReference type="STRING" id="28234.SAMN04488588_1006"/>
<dbReference type="SUPFAM" id="SSF46955">
    <property type="entry name" value="Putative DNA-binding domain"/>
    <property type="match status" value="1"/>
</dbReference>
<feature type="coiled-coil region" evidence="2">
    <location>
        <begin position="90"/>
        <end position="124"/>
    </location>
</feature>
<evidence type="ECO:0000313" key="4">
    <source>
        <dbReference type="EMBL" id="SDC38148.1"/>
    </source>
</evidence>
<gene>
    <name evidence="4" type="ORF">SAMN04488588_1006</name>
</gene>
<keyword evidence="5" id="KW-1185">Reference proteome</keyword>
<name>A0A1G6L4U9_9BACT</name>
<organism evidence="4 5">
    <name type="scientific">Geotoga petraea</name>
    <dbReference type="NCBI Taxonomy" id="28234"/>
    <lineage>
        <taxon>Bacteria</taxon>
        <taxon>Thermotogati</taxon>
        <taxon>Thermotogota</taxon>
        <taxon>Thermotogae</taxon>
        <taxon>Petrotogales</taxon>
        <taxon>Petrotogaceae</taxon>
        <taxon>Geotoga</taxon>
    </lineage>
</organism>
<dbReference type="EMBL" id="FMYV01000003">
    <property type="protein sequence ID" value="SDC38148.1"/>
    <property type="molecule type" value="Genomic_DNA"/>
</dbReference>
<proteinExistence type="predicted"/>
<keyword evidence="2" id="KW-0175">Coiled coil</keyword>
<evidence type="ECO:0000256" key="2">
    <source>
        <dbReference type="SAM" id="Coils"/>
    </source>
</evidence>